<keyword evidence="2 7" id="KW-0929">Antimicrobial</keyword>
<comment type="caution">
    <text evidence="9">The sequence shown here is derived from an EMBL/GenBank/DDBJ whole genome shotgun (WGS) entry which is preliminary data.</text>
</comment>
<keyword evidence="6 7" id="KW-0326">Glycosidase</keyword>
<dbReference type="Gene3D" id="1.10.530.40">
    <property type="match status" value="1"/>
</dbReference>
<evidence type="ECO:0000313" key="9">
    <source>
        <dbReference type="EMBL" id="MFC0205236.1"/>
    </source>
</evidence>
<evidence type="ECO:0000313" key="10">
    <source>
        <dbReference type="Proteomes" id="UP001589798"/>
    </source>
</evidence>
<feature type="compositionally biased region" description="Pro residues" evidence="8">
    <location>
        <begin position="43"/>
        <end position="56"/>
    </location>
</feature>
<dbReference type="InterPro" id="IPR034690">
    <property type="entry name" value="Endolysin_T4_type"/>
</dbReference>
<dbReference type="SUPFAM" id="SSF53955">
    <property type="entry name" value="Lysozyme-like"/>
    <property type="match status" value="1"/>
</dbReference>
<dbReference type="Pfam" id="PF00959">
    <property type="entry name" value="Phage_lysozyme"/>
    <property type="match status" value="1"/>
</dbReference>
<reference evidence="9 10" key="1">
    <citation type="submission" date="2024-09" db="EMBL/GenBank/DDBJ databases">
        <authorList>
            <person name="Sun Q."/>
            <person name="Mori K."/>
        </authorList>
    </citation>
    <scope>NUCLEOTIDE SEQUENCE [LARGE SCALE GENOMIC DNA]</scope>
    <source>
        <strain evidence="9 10">CCM 7706</strain>
    </source>
</reference>
<evidence type="ECO:0000256" key="4">
    <source>
        <dbReference type="ARBA" id="ARBA00022801"/>
    </source>
</evidence>
<evidence type="ECO:0000256" key="7">
    <source>
        <dbReference type="RuleBase" id="RU003788"/>
    </source>
</evidence>
<dbReference type="Proteomes" id="UP001589798">
    <property type="component" value="Unassembled WGS sequence"/>
</dbReference>
<dbReference type="EMBL" id="JBHLWK010000015">
    <property type="protein sequence ID" value="MFC0205236.1"/>
    <property type="molecule type" value="Genomic_DNA"/>
</dbReference>
<name>A0ABV6CXW8_9SPHN</name>
<evidence type="ECO:0000256" key="6">
    <source>
        <dbReference type="ARBA" id="ARBA00023295"/>
    </source>
</evidence>
<dbReference type="CDD" id="cd00737">
    <property type="entry name" value="lyz_endolysin_autolysin"/>
    <property type="match status" value="1"/>
</dbReference>
<dbReference type="EC" id="3.2.1.17" evidence="7"/>
<protein>
    <recommendedName>
        <fullName evidence="7">Lysozyme</fullName>
        <ecNumber evidence="7">3.2.1.17</ecNumber>
    </recommendedName>
</protein>
<dbReference type="HAMAP" id="MF_04110">
    <property type="entry name" value="ENDOLYSIN_T4"/>
    <property type="match status" value="1"/>
</dbReference>
<dbReference type="InterPro" id="IPR033907">
    <property type="entry name" value="Endolysin_autolysin"/>
</dbReference>
<dbReference type="PANTHER" id="PTHR38107">
    <property type="match status" value="1"/>
</dbReference>
<evidence type="ECO:0000256" key="1">
    <source>
        <dbReference type="ARBA" id="ARBA00000632"/>
    </source>
</evidence>
<dbReference type="InterPro" id="IPR002196">
    <property type="entry name" value="Glyco_hydro_24"/>
</dbReference>
<keyword evidence="5" id="KW-1035">Host cytoplasm</keyword>
<accession>A0ABV6CXW8</accession>
<gene>
    <name evidence="9" type="ORF">ACFFJC_13260</name>
</gene>
<keyword evidence="3 7" id="KW-0081">Bacteriolytic enzyme</keyword>
<evidence type="ECO:0000256" key="8">
    <source>
        <dbReference type="SAM" id="MobiDB-lite"/>
    </source>
</evidence>
<dbReference type="InterPro" id="IPR023347">
    <property type="entry name" value="Lysozyme_dom_sf"/>
</dbReference>
<keyword evidence="10" id="KW-1185">Reference proteome</keyword>
<dbReference type="PANTHER" id="PTHR38107:SF3">
    <property type="entry name" value="LYSOZYME RRRD-RELATED"/>
    <property type="match status" value="1"/>
</dbReference>
<evidence type="ECO:0000256" key="5">
    <source>
        <dbReference type="ARBA" id="ARBA00023200"/>
    </source>
</evidence>
<comment type="catalytic activity">
    <reaction evidence="1 7">
        <text>Hydrolysis of (1-&gt;4)-beta-linkages between N-acetylmuramic acid and N-acetyl-D-glucosamine residues in a peptidoglycan and between N-acetyl-D-glucosamine residues in chitodextrins.</text>
        <dbReference type="EC" id="3.2.1.17"/>
    </reaction>
</comment>
<comment type="similarity">
    <text evidence="7">Belongs to the glycosyl hydrolase 24 family.</text>
</comment>
<feature type="region of interest" description="Disordered" evidence="8">
    <location>
        <begin position="37"/>
        <end position="67"/>
    </location>
</feature>
<dbReference type="InterPro" id="IPR023346">
    <property type="entry name" value="Lysozyme-like_dom_sf"/>
</dbReference>
<sequence>MNRKPIFDAVRQMLDRSFTQAEVDALDDAIDLATGGLSAGLAPQPPAQAAPQPAPKPAAAEEADGGFSLGEPGAALIKKWEGCAKRLADGTFTAYPDPGSTDGRPWTIGWGSTGADVSRGVVWTQQQCDARFTKDMGRYVKAVADFVGSAPTTQNQFDALVSFHYNTGAIGSSTLGKLHKKGQFAEAQKEFGKWIFNDGRPMNGLKSRRADEAKLYATV</sequence>
<proteinExistence type="inferred from homology"/>
<dbReference type="RefSeq" id="WP_379487967.1">
    <property type="nucleotide sequence ID" value="NZ_JBHLWK010000015.1"/>
</dbReference>
<organism evidence="9 10">
    <name type="scientific">Novosphingobium soli</name>
    <dbReference type="NCBI Taxonomy" id="574956"/>
    <lineage>
        <taxon>Bacteria</taxon>
        <taxon>Pseudomonadati</taxon>
        <taxon>Pseudomonadota</taxon>
        <taxon>Alphaproteobacteria</taxon>
        <taxon>Sphingomonadales</taxon>
        <taxon>Sphingomonadaceae</taxon>
        <taxon>Novosphingobium</taxon>
    </lineage>
</organism>
<keyword evidence="4 7" id="KW-0378">Hydrolase</keyword>
<evidence type="ECO:0000256" key="3">
    <source>
        <dbReference type="ARBA" id="ARBA00022638"/>
    </source>
</evidence>
<evidence type="ECO:0000256" key="2">
    <source>
        <dbReference type="ARBA" id="ARBA00022529"/>
    </source>
</evidence>
<dbReference type="InterPro" id="IPR051018">
    <property type="entry name" value="Bacteriophage_GH24"/>
</dbReference>